<sequence length="345" mass="36685">MSEDYYKTLGIPRSASQAEIKKAYRKLAIKYHPDKNPDGKEQFQKVSEAFSVLSDEDKKRSYDQFGTVDCQPAGPDAGAGAGFSGGPGGPGGSPGGGGGVRFQSSMSSQQAEDMFKMFFGGGGGMGGINVGGMSGMNDMGGMGGGMPPMGMFMNGGMPMGGMSGMNINLMNMNMEGPSMRTRSSKRQRQAESAAAIPENTEVTLKGLRDTSKNGLLGVVINSDGVRCNVQLSSQILSIKQINLQQHLNVRITNTSDSNLNGKTGKILSYDEAKGRYNIKIGGRNVSLKKEKIMLSVGSVGRLVDLKTTQDNGKFGRIEKMEGGGKYEVKLEGGRVVRVKVENFLV</sequence>
<organism evidence="3 4">
    <name type="scientific">Triparma laevis f. longispina</name>
    <dbReference type="NCBI Taxonomy" id="1714387"/>
    <lineage>
        <taxon>Eukaryota</taxon>
        <taxon>Sar</taxon>
        <taxon>Stramenopiles</taxon>
        <taxon>Ochrophyta</taxon>
        <taxon>Bolidophyceae</taxon>
        <taxon>Parmales</taxon>
        <taxon>Triparmaceae</taxon>
        <taxon>Triparma</taxon>
    </lineage>
</organism>
<dbReference type="Gene3D" id="1.10.287.110">
    <property type="entry name" value="DnaJ domain"/>
    <property type="match status" value="1"/>
</dbReference>
<dbReference type="GO" id="GO:0071218">
    <property type="term" value="P:cellular response to misfolded protein"/>
    <property type="evidence" value="ECO:0007669"/>
    <property type="project" value="TreeGrafter"/>
</dbReference>
<dbReference type="InterPro" id="IPR018253">
    <property type="entry name" value="DnaJ_domain_CS"/>
</dbReference>
<dbReference type="AlphaFoldDB" id="A0A9W6Z7Z9"/>
<feature type="region of interest" description="Disordered" evidence="1">
    <location>
        <begin position="71"/>
        <end position="107"/>
    </location>
</feature>
<proteinExistence type="predicted"/>
<dbReference type="GO" id="GO:0005789">
    <property type="term" value="C:endoplasmic reticulum membrane"/>
    <property type="evidence" value="ECO:0007669"/>
    <property type="project" value="TreeGrafter"/>
</dbReference>
<evidence type="ECO:0000256" key="1">
    <source>
        <dbReference type="SAM" id="MobiDB-lite"/>
    </source>
</evidence>
<accession>A0A9W6Z7Z9</accession>
<dbReference type="SMART" id="SM00271">
    <property type="entry name" value="DnaJ"/>
    <property type="match status" value="1"/>
</dbReference>
<evidence type="ECO:0000313" key="3">
    <source>
        <dbReference type="EMBL" id="GMH47366.1"/>
    </source>
</evidence>
<evidence type="ECO:0000259" key="2">
    <source>
        <dbReference type="PROSITE" id="PS50076"/>
    </source>
</evidence>
<dbReference type="Pfam" id="PF00226">
    <property type="entry name" value="DnaJ"/>
    <property type="match status" value="1"/>
</dbReference>
<dbReference type="PROSITE" id="PS00636">
    <property type="entry name" value="DNAJ_1"/>
    <property type="match status" value="1"/>
</dbReference>
<dbReference type="SUPFAM" id="SSF46565">
    <property type="entry name" value="Chaperone J-domain"/>
    <property type="match status" value="1"/>
</dbReference>
<dbReference type="EMBL" id="BRXW01000356">
    <property type="protein sequence ID" value="GMH47366.1"/>
    <property type="molecule type" value="Genomic_DNA"/>
</dbReference>
<comment type="caution">
    <text evidence="3">The sequence shown here is derived from an EMBL/GenBank/DDBJ whole genome shotgun (WGS) entry which is preliminary data.</text>
</comment>
<gene>
    <name evidence="3" type="ORF">TrLO_g2687</name>
</gene>
<dbReference type="PROSITE" id="PS50076">
    <property type="entry name" value="DNAJ_2"/>
    <property type="match status" value="1"/>
</dbReference>
<evidence type="ECO:0000313" key="4">
    <source>
        <dbReference type="Proteomes" id="UP001165122"/>
    </source>
</evidence>
<dbReference type="InterPro" id="IPR001623">
    <property type="entry name" value="DnaJ_domain"/>
</dbReference>
<keyword evidence="4" id="KW-1185">Reference proteome</keyword>
<protein>
    <recommendedName>
        <fullName evidence="2">J domain-containing protein</fullName>
    </recommendedName>
</protein>
<dbReference type="InterPro" id="IPR051100">
    <property type="entry name" value="DnaJ_subfamily_B/C"/>
</dbReference>
<feature type="domain" description="J" evidence="2">
    <location>
        <begin position="4"/>
        <end position="66"/>
    </location>
</feature>
<reference evidence="4" key="1">
    <citation type="journal article" date="2023" name="Commun. Biol.">
        <title>Genome analysis of Parmales, the sister group of diatoms, reveals the evolutionary specialization of diatoms from phago-mixotrophs to photoautotrophs.</title>
        <authorList>
            <person name="Ban H."/>
            <person name="Sato S."/>
            <person name="Yoshikawa S."/>
            <person name="Yamada K."/>
            <person name="Nakamura Y."/>
            <person name="Ichinomiya M."/>
            <person name="Sato N."/>
            <person name="Blanc-Mathieu R."/>
            <person name="Endo H."/>
            <person name="Kuwata A."/>
            <person name="Ogata H."/>
        </authorList>
    </citation>
    <scope>NUCLEOTIDE SEQUENCE [LARGE SCALE GENOMIC DNA]</scope>
    <source>
        <strain evidence="4">NIES 3700</strain>
    </source>
</reference>
<dbReference type="GO" id="GO:0030544">
    <property type="term" value="F:Hsp70 protein binding"/>
    <property type="evidence" value="ECO:0007669"/>
    <property type="project" value="TreeGrafter"/>
</dbReference>
<dbReference type="PANTHER" id="PTHR43908:SF3">
    <property type="entry name" value="AT29763P-RELATED"/>
    <property type="match status" value="1"/>
</dbReference>
<name>A0A9W6Z7Z9_9STRA</name>
<dbReference type="OrthoDB" id="10250354at2759"/>
<dbReference type="InterPro" id="IPR036869">
    <property type="entry name" value="J_dom_sf"/>
</dbReference>
<dbReference type="PANTHER" id="PTHR43908">
    <property type="entry name" value="AT29763P-RELATED"/>
    <property type="match status" value="1"/>
</dbReference>
<dbReference type="Proteomes" id="UP001165122">
    <property type="component" value="Unassembled WGS sequence"/>
</dbReference>
<feature type="compositionally biased region" description="Gly residues" evidence="1">
    <location>
        <begin position="77"/>
        <end position="100"/>
    </location>
</feature>
<dbReference type="PRINTS" id="PR00625">
    <property type="entry name" value="JDOMAIN"/>
</dbReference>
<dbReference type="CDD" id="cd06257">
    <property type="entry name" value="DnaJ"/>
    <property type="match status" value="1"/>
</dbReference>